<dbReference type="RefSeq" id="WP_345232481.1">
    <property type="nucleotide sequence ID" value="NZ_BAABIQ010000039.1"/>
</dbReference>
<dbReference type="Gene3D" id="2.40.50.1020">
    <property type="entry name" value="LytTr DNA-binding domain"/>
    <property type="match status" value="1"/>
</dbReference>
<dbReference type="SMART" id="SM00448">
    <property type="entry name" value="REC"/>
    <property type="match status" value="1"/>
</dbReference>
<dbReference type="Pfam" id="PF00072">
    <property type="entry name" value="Response_reg"/>
    <property type="match status" value="1"/>
</dbReference>
<reference evidence="5" key="1">
    <citation type="journal article" date="2019" name="Int. J. Syst. Evol. Microbiol.">
        <title>The Global Catalogue of Microorganisms (GCM) 10K type strain sequencing project: providing services to taxonomists for standard genome sequencing and annotation.</title>
        <authorList>
            <consortium name="The Broad Institute Genomics Platform"/>
            <consortium name="The Broad Institute Genome Sequencing Center for Infectious Disease"/>
            <person name="Wu L."/>
            <person name="Ma J."/>
        </authorList>
    </citation>
    <scope>NUCLEOTIDE SEQUENCE [LARGE SCALE GENOMIC DNA]</scope>
    <source>
        <strain evidence="5">JCM 18200</strain>
    </source>
</reference>
<comment type="caution">
    <text evidence="4">The sequence shown here is derived from an EMBL/GenBank/DDBJ whole genome shotgun (WGS) entry which is preliminary data.</text>
</comment>
<dbReference type="Gene3D" id="3.40.50.2300">
    <property type="match status" value="1"/>
</dbReference>
<organism evidence="4 5">
    <name type="scientific">Olivibacter ginsenosidimutans</name>
    <dbReference type="NCBI Taxonomy" id="1176537"/>
    <lineage>
        <taxon>Bacteria</taxon>
        <taxon>Pseudomonadati</taxon>
        <taxon>Bacteroidota</taxon>
        <taxon>Sphingobacteriia</taxon>
        <taxon>Sphingobacteriales</taxon>
        <taxon>Sphingobacteriaceae</taxon>
        <taxon>Olivibacter</taxon>
    </lineage>
</organism>
<evidence type="ECO:0000256" key="1">
    <source>
        <dbReference type="ARBA" id="ARBA00023125"/>
    </source>
</evidence>
<dbReference type="EMBL" id="BAABIQ010000039">
    <property type="protein sequence ID" value="GAA4798166.1"/>
    <property type="molecule type" value="Genomic_DNA"/>
</dbReference>
<evidence type="ECO:0000259" key="3">
    <source>
        <dbReference type="PROSITE" id="PS50110"/>
    </source>
</evidence>
<dbReference type="PANTHER" id="PTHR48111:SF69">
    <property type="entry name" value="RESPONSE REGULATOR RECEIVER"/>
    <property type="match status" value="1"/>
</dbReference>
<protein>
    <submittedName>
        <fullName evidence="4">LytTR family DNA-binding domain-containing protein</fullName>
    </submittedName>
</protein>
<dbReference type="PANTHER" id="PTHR48111">
    <property type="entry name" value="REGULATOR OF RPOS"/>
    <property type="match status" value="1"/>
</dbReference>
<keyword evidence="2" id="KW-0597">Phosphoprotein</keyword>
<evidence type="ECO:0000256" key="2">
    <source>
        <dbReference type="PROSITE-ProRule" id="PRU00169"/>
    </source>
</evidence>
<proteinExistence type="predicted"/>
<dbReference type="InterPro" id="IPR001789">
    <property type="entry name" value="Sig_transdc_resp-reg_receiver"/>
</dbReference>
<dbReference type="InterPro" id="IPR007492">
    <property type="entry name" value="LytTR_DNA-bd_dom"/>
</dbReference>
<evidence type="ECO:0000313" key="5">
    <source>
        <dbReference type="Proteomes" id="UP001501411"/>
    </source>
</evidence>
<keyword evidence="1 4" id="KW-0238">DNA-binding</keyword>
<accession>A0ABP9BP49</accession>
<gene>
    <name evidence="4" type="ORF">GCM10023231_28550</name>
</gene>
<dbReference type="PROSITE" id="PS50110">
    <property type="entry name" value="RESPONSE_REGULATORY"/>
    <property type="match status" value="1"/>
</dbReference>
<dbReference type="Proteomes" id="UP001501411">
    <property type="component" value="Unassembled WGS sequence"/>
</dbReference>
<dbReference type="InterPro" id="IPR011006">
    <property type="entry name" value="CheY-like_superfamily"/>
</dbReference>
<evidence type="ECO:0000313" key="4">
    <source>
        <dbReference type="EMBL" id="GAA4798166.1"/>
    </source>
</evidence>
<dbReference type="GO" id="GO:0003677">
    <property type="term" value="F:DNA binding"/>
    <property type="evidence" value="ECO:0007669"/>
    <property type="project" value="UniProtKB-KW"/>
</dbReference>
<feature type="modified residue" description="4-aspartylphosphate" evidence="2">
    <location>
        <position position="54"/>
    </location>
</feature>
<dbReference type="SUPFAM" id="SSF52172">
    <property type="entry name" value="CheY-like"/>
    <property type="match status" value="1"/>
</dbReference>
<dbReference type="SMART" id="SM00850">
    <property type="entry name" value="LytTR"/>
    <property type="match status" value="1"/>
</dbReference>
<dbReference type="InterPro" id="IPR039420">
    <property type="entry name" value="WalR-like"/>
</dbReference>
<keyword evidence="5" id="KW-1185">Reference proteome</keyword>
<sequence length="236" mass="27432">MVRCILIDDELPGLGYLRRLCEQIPDVEVVKAYTDPKKFLKEVDDLTFDLCILDIEMPGMNGLEVAKHLRDKLIIFCTAYKEYAAEAFDLEAIDYVRKPIQQDRLEKALQKAKLQLEQGKIADEFIHINSNKGKTFLYFSELLYITVADTDKRDKRAVLRNETELILKNISFDDLMKYLPKSIFIRINRQTILAKKIITAYTADTITTAIIGPDGKPVKFALNEHYRKNFLDYYKH</sequence>
<feature type="domain" description="Response regulatory" evidence="3">
    <location>
        <begin position="3"/>
        <end position="113"/>
    </location>
</feature>
<name>A0ABP9BP49_9SPHI</name>